<protein>
    <submittedName>
        <fullName evidence="1">Uncharacterized protein</fullName>
    </submittedName>
</protein>
<proteinExistence type="predicted"/>
<comment type="caution">
    <text evidence="1">The sequence shown here is derived from an EMBL/GenBank/DDBJ whole genome shotgun (WGS) entry which is preliminary data.</text>
</comment>
<gene>
    <name evidence="1" type="ORF">MLD38_029068</name>
</gene>
<dbReference type="Proteomes" id="UP001057402">
    <property type="component" value="Chromosome 8"/>
</dbReference>
<dbReference type="EMBL" id="CM042887">
    <property type="protein sequence ID" value="KAI4330820.1"/>
    <property type="molecule type" value="Genomic_DNA"/>
</dbReference>
<sequence>MYVSAAKDGTITLWDGVSANCIRSIVAAHTAAEITSANFTKDQMYCREKAWKDSAVKLWDVGTGRLVKQYSGSTNAATMSGMTPKPCSFYLFIPSTYEEKPIANCGVQAVFNYTEEFVLSIDEPSNEIVIWDAQTTERVAKLPSTHNGAPNWIEHSLIEAAFVCGSDRAVRYWRERI</sequence>
<reference evidence="2" key="1">
    <citation type="journal article" date="2023" name="Front. Plant Sci.">
        <title>Chromosomal-level genome assembly of Melastoma candidum provides insights into trichome evolution.</title>
        <authorList>
            <person name="Zhong Y."/>
            <person name="Wu W."/>
            <person name="Sun C."/>
            <person name="Zou P."/>
            <person name="Liu Y."/>
            <person name="Dai S."/>
            <person name="Zhou R."/>
        </authorList>
    </citation>
    <scope>NUCLEOTIDE SEQUENCE [LARGE SCALE GENOMIC DNA]</scope>
</reference>
<keyword evidence="2" id="KW-1185">Reference proteome</keyword>
<organism evidence="1 2">
    <name type="scientific">Melastoma candidum</name>
    <dbReference type="NCBI Taxonomy" id="119954"/>
    <lineage>
        <taxon>Eukaryota</taxon>
        <taxon>Viridiplantae</taxon>
        <taxon>Streptophyta</taxon>
        <taxon>Embryophyta</taxon>
        <taxon>Tracheophyta</taxon>
        <taxon>Spermatophyta</taxon>
        <taxon>Magnoliopsida</taxon>
        <taxon>eudicotyledons</taxon>
        <taxon>Gunneridae</taxon>
        <taxon>Pentapetalae</taxon>
        <taxon>rosids</taxon>
        <taxon>malvids</taxon>
        <taxon>Myrtales</taxon>
        <taxon>Melastomataceae</taxon>
        <taxon>Melastomatoideae</taxon>
        <taxon>Melastomateae</taxon>
        <taxon>Melastoma</taxon>
    </lineage>
</organism>
<evidence type="ECO:0000313" key="2">
    <source>
        <dbReference type="Proteomes" id="UP001057402"/>
    </source>
</evidence>
<accession>A0ACB9N2N6</accession>
<evidence type="ECO:0000313" key="1">
    <source>
        <dbReference type="EMBL" id="KAI4330820.1"/>
    </source>
</evidence>
<name>A0ACB9N2N6_9MYRT</name>